<evidence type="ECO:0000259" key="5">
    <source>
        <dbReference type="Pfam" id="PF01266"/>
    </source>
</evidence>
<keyword evidence="7" id="KW-1185">Reference proteome</keyword>
<protein>
    <submittedName>
        <fullName evidence="6">N-methyl-L-tryptophan oxidase</fullName>
    </submittedName>
</protein>
<evidence type="ECO:0000256" key="3">
    <source>
        <dbReference type="ARBA" id="ARBA00022827"/>
    </source>
</evidence>
<evidence type="ECO:0000313" key="6">
    <source>
        <dbReference type="EMBL" id="BCX69207.1"/>
    </source>
</evidence>
<dbReference type="RefSeq" id="WP_096510203.1">
    <property type="nucleotide sequence ID" value="NZ_AP017423.2"/>
</dbReference>
<dbReference type="SUPFAM" id="SSF51905">
    <property type="entry name" value="FAD/NAD(P)-binding domain"/>
    <property type="match status" value="1"/>
</dbReference>
<name>A0ABM7RXG2_9PSED</name>
<evidence type="ECO:0000313" key="7">
    <source>
        <dbReference type="Proteomes" id="UP000218595"/>
    </source>
</evidence>
<evidence type="ECO:0000256" key="4">
    <source>
        <dbReference type="ARBA" id="ARBA00023002"/>
    </source>
</evidence>
<dbReference type="SUPFAM" id="SSF54373">
    <property type="entry name" value="FAD-linked reductases, C-terminal domain"/>
    <property type="match status" value="1"/>
</dbReference>
<organism evidence="6 7">
    <name type="scientific">Pseudomonas izuensis</name>
    <dbReference type="NCBI Taxonomy" id="2684212"/>
    <lineage>
        <taxon>Bacteria</taxon>
        <taxon>Pseudomonadati</taxon>
        <taxon>Pseudomonadota</taxon>
        <taxon>Gammaproteobacteria</taxon>
        <taxon>Pseudomonadales</taxon>
        <taxon>Pseudomonadaceae</taxon>
        <taxon>Pseudomonas</taxon>
    </lineage>
</organism>
<dbReference type="PANTHER" id="PTHR10961">
    <property type="entry name" value="PEROXISOMAL SARCOSINE OXIDASE"/>
    <property type="match status" value="1"/>
</dbReference>
<dbReference type="EMBL" id="AP017423">
    <property type="protein sequence ID" value="BCX69207.1"/>
    <property type="molecule type" value="Genomic_DNA"/>
</dbReference>
<dbReference type="NCBIfam" id="NF008425">
    <property type="entry name" value="PRK11259.1"/>
    <property type="match status" value="1"/>
</dbReference>
<dbReference type="PANTHER" id="PTHR10961:SF7">
    <property type="entry name" value="FAD DEPENDENT OXIDOREDUCTASE DOMAIN-CONTAINING PROTEIN"/>
    <property type="match status" value="1"/>
</dbReference>
<keyword evidence="2" id="KW-0285">Flavoprotein</keyword>
<gene>
    <name evidence="6" type="primary">solA</name>
    <name evidence="6" type="ORF">LAB08_R38490</name>
</gene>
<dbReference type="Gene3D" id="3.50.50.60">
    <property type="entry name" value="FAD/NAD(P)-binding domain"/>
    <property type="match status" value="1"/>
</dbReference>
<dbReference type="InterPro" id="IPR045170">
    <property type="entry name" value="MTOX"/>
</dbReference>
<comment type="cofactor">
    <cofactor evidence="1">
        <name>FAD</name>
        <dbReference type="ChEBI" id="CHEBI:57692"/>
    </cofactor>
</comment>
<keyword evidence="3" id="KW-0274">FAD</keyword>
<evidence type="ECO:0000256" key="2">
    <source>
        <dbReference type="ARBA" id="ARBA00022630"/>
    </source>
</evidence>
<dbReference type="Pfam" id="PF01266">
    <property type="entry name" value="DAO"/>
    <property type="match status" value="1"/>
</dbReference>
<dbReference type="InterPro" id="IPR036188">
    <property type="entry name" value="FAD/NAD-bd_sf"/>
</dbReference>
<dbReference type="InterPro" id="IPR006076">
    <property type="entry name" value="FAD-dep_OxRdtase"/>
</dbReference>
<keyword evidence="4" id="KW-0560">Oxidoreductase</keyword>
<feature type="domain" description="FAD dependent oxidoreductase" evidence="5">
    <location>
        <begin position="7"/>
        <end position="369"/>
    </location>
</feature>
<proteinExistence type="predicted"/>
<evidence type="ECO:0000256" key="1">
    <source>
        <dbReference type="ARBA" id="ARBA00001974"/>
    </source>
</evidence>
<sequence>MEDRYEVAVLGMGAMGAATLYQLAKAGVKAIGIDRHHPPHDQGSSHGDTRITRLSVGEGAAYLPIVRNSHRIWRELEVLSGESLFEQCGVLVMTSSADYDPNDQSDFTQRTLQLAKANGIEHEVLSAEQIRQRFPQFSPVLDTAVGYFEPSGGYVRPERCIAVQLQLAEARGATLLKGETVTQITSHEQGVTVITDQRTIHADKVVISAGMWSRDLLGEPFDRLLRVCRQKLFWFELEEGARFAPVSPTFIYYHGSGDEASNYGFPPLPGEGSLKVATEQYSEESSPDTLDRTISTAEARDMYDSHVRGKIAGVSARLVKSAVCAYTVTPDSHFIIDEHPTLKHTLVVSACSGHGFKHSAALGEALAQWCVQGSSELDLSAFSLKRFDGLLD</sequence>
<accession>A0ABM7RXG2</accession>
<dbReference type="Proteomes" id="UP000218595">
    <property type="component" value="Chromosome"/>
</dbReference>
<reference evidence="6 7" key="1">
    <citation type="submission" date="2016-04" db="EMBL/GenBank/DDBJ databases">
        <title>Complete genome sequence of Pseudomonas sp. LAB-08 isolated from TCE contaminated aquifer soil.</title>
        <authorList>
            <person name="Dohra H."/>
            <person name="Suzuki K."/>
            <person name="Fatma A."/>
            <person name="Inuzuka Y."/>
            <person name="Honjo M."/>
            <person name="Tashiro Y."/>
            <person name="Futamata H."/>
        </authorList>
    </citation>
    <scope>NUCLEOTIDE SEQUENCE [LARGE SCALE GENOMIC DNA]</scope>
    <source>
        <strain evidence="6 7">LAB-08</strain>
    </source>
</reference>
<dbReference type="Gene3D" id="3.30.9.10">
    <property type="entry name" value="D-Amino Acid Oxidase, subunit A, domain 2"/>
    <property type="match status" value="1"/>
</dbReference>